<dbReference type="InterPro" id="IPR045054">
    <property type="entry name" value="P4HA-like"/>
</dbReference>
<evidence type="ECO:0000313" key="11">
    <source>
        <dbReference type="Proteomes" id="UP000002009"/>
    </source>
</evidence>
<dbReference type="GO" id="GO:0005506">
    <property type="term" value="F:iron ion binding"/>
    <property type="evidence" value="ECO:0007669"/>
    <property type="project" value="InterPro"/>
</dbReference>
<dbReference type="InterPro" id="IPR005123">
    <property type="entry name" value="Oxoglu/Fe-dep_dioxygenase_dom"/>
</dbReference>
<dbReference type="RefSeq" id="XP_002508588.1">
    <property type="nucleotide sequence ID" value="XM_002508542.1"/>
</dbReference>
<evidence type="ECO:0000256" key="1">
    <source>
        <dbReference type="ARBA" id="ARBA00001961"/>
    </source>
</evidence>
<dbReference type="AlphaFoldDB" id="C1FHM4"/>
<dbReference type="GO" id="GO:0004656">
    <property type="term" value="F:procollagen-proline 4-dioxygenase activity"/>
    <property type="evidence" value="ECO:0007669"/>
    <property type="project" value="UniProtKB-EC"/>
</dbReference>
<proteinExistence type="predicted"/>
<reference evidence="10 11" key="1">
    <citation type="journal article" date="2009" name="Science">
        <title>Green evolution and dynamic adaptations revealed by genomes of the marine picoeukaryotes Micromonas.</title>
        <authorList>
            <person name="Worden A.Z."/>
            <person name="Lee J.H."/>
            <person name="Mock T."/>
            <person name="Rouze P."/>
            <person name="Simmons M.P."/>
            <person name="Aerts A.L."/>
            <person name="Allen A.E."/>
            <person name="Cuvelier M.L."/>
            <person name="Derelle E."/>
            <person name="Everett M.V."/>
            <person name="Foulon E."/>
            <person name="Grimwood J."/>
            <person name="Gundlach H."/>
            <person name="Henrissat B."/>
            <person name="Napoli C."/>
            <person name="McDonald S.M."/>
            <person name="Parker M.S."/>
            <person name="Rombauts S."/>
            <person name="Salamov A."/>
            <person name="Von Dassow P."/>
            <person name="Badger J.H."/>
            <person name="Coutinho P.M."/>
            <person name="Demir E."/>
            <person name="Dubchak I."/>
            <person name="Gentemann C."/>
            <person name="Eikrem W."/>
            <person name="Gready J.E."/>
            <person name="John U."/>
            <person name="Lanier W."/>
            <person name="Lindquist E.A."/>
            <person name="Lucas S."/>
            <person name="Mayer K.F."/>
            <person name="Moreau H."/>
            <person name="Not F."/>
            <person name="Otillar R."/>
            <person name="Panaud O."/>
            <person name="Pangilinan J."/>
            <person name="Paulsen I."/>
            <person name="Piegu B."/>
            <person name="Poliakov A."/>
            <person name="Robbens S."/>
            <person name="Schmutz J."/>
            <person name="Toulza E."/>
            <person name="Wyss T."/>
            <person name="Zelensky A."/>
            <person name="Zhou K."/>
            <person name="Armbrust E.V."/>
            <person name="Bhattacharya D."/>
            <person name="Goodenough U.W."/>
            <person name="Van de Peer Y."/>
            <person name="Grigoriev I.V."/>
        </authorList>
    </citation>
    <scope>NUCLEOTIDE SEQUENCE [LARGE SCALE GENOMIC DNA]</scope>
    <source>
        <strain evidence="11">RCC299 / NOUM17</strain>
    </source>
</reference>
<dbReference type="InterPro" id="IPR044862">
    <property type="entry name" value="Pro_4_hyd_alph_FE2OG_OXY"/>
</dbReference>
<feature type="region of interest" description="Disordered" evidence="8">
    <location>
        <begin position="37"/>
        <end position="59"/>
    </location>
</feature>
<comment type="subcellular location">
    <subcellularLocation>
        <location evidence="2">Endoplasmic reticulum membrane</location>
        <topology evidence="2">Single-pass type II membrane protein</topology>
    </subcellularLocation>
</comment>
<dbReference type="Gene3D" id="2.60.120.620">
    <property type="entry name" value="q2cbj1_9rhob like domain"/>
    <property type="match status" value="1"/>
</dbReference>
<evidence type="ECO:0000256" key="5">
    <source>
        <dbReference type="ARBA" id="ARBA00023002"/>
    </source>
</evidence>
<comment type="cofactor">
    <cofactor evidence="1">
        <name>L-ascorbate</name>
        <dbReference type="ChEBI" id="CHEBI:38290"/>
    </cofactor>
</comment>
<dbReference type="GeneID" id="8247145"/>
<dbReference type="GO" id="GO:0005789">
    <property type="term" value="C:endoplasmic reticulum membrane"/>
    <property type="evidence" value="ECO:0007669"/>
    <property type="project" value="UniProtKB-SubCell"/>
</dbReference>
<feature type="compositionally biased region" description="Low complexity" evidence="8">
    <location>
        <begin position="40"/>
        <end position="51"/>
    </location>
</feature>
<sequence>METISLKPPVFRVRDFLSPDERARIIELARSELRESHVVATEPEPAANASSAPPPRKSQTAWLVADADDTGHLERVRRRAMALTVLPNTVKSERLQVLRYDRGGYFGVHHESTAFLRRYATLLYYLEGPGEGNGGGTAFPLGPDGDGGVRGEVALAAAGEAIGSGDVRRVCDSSRVGGVVATPTPGDAILFYNFGADGEVDRHAIHAACEVTGGVKWAANHWFTLPEEDAGGRERDEL</sequence>
<evidence type="ECO:0000256" key="8">
    <source>
        <dbReference type="SAM" id="MobiDB-lite"/>
    </source>
</evidence>
<dbReference type="OrthoDB" id="420380at2759"/>
<comment type="catalytic activity">
    <reaction evidence="7">
        <text>L-prolyl-[collagen] + 2-oxoglutarate + O2 = trans-4-hydroxy-L-prolyl-[collagen] + succinate + CO2</text>
        <dbReference type="Rhea" id="RHEA:18945"/>
        <dbReference type="Rhea" id="RHEA-COMP:11676"/>
        <dbReference type="Rhea" id="RHEA-COMP:11680"/>
        <dbReference type="ChEBI" id="CHEBI:15379"/>
        <dbReference type="ChEBI" id="CHEBI:16526"/>
        <dbReference type="ChEBI" id="CHEBI:16810"/>
        <dbReference type="ChEBI" id="CHEBI:30031"/>
        <dbReference type="ChEBI" id="CHEBI:50342"/>
        <dbReference type="ChEBI" id="CHEBI:61965"/>
        <dbReference type="EC" id="1.14.11.2"/>
    </reaction>
</comment>
<dbReference type="GO" id="GO:0031418">
    <property type="term" value="F:L-ascorbic acid binding"/>
    <property type="evidence" value="ECO:0007669"/>
    <property type="project" value="InterPro"/>
</dbReference>
<dbReference type="PANTHER" id="PTHR10869">
    <property type="entry name" value="PROLYL 4-HYDROXYLASE ALPHA SUBUNIT"/>
    <property type="match status" value="1"/>
</dbReference>
<dbReference type="Pfam" id="PF13640">
    <property type="entry name" value="2OG-FeII_Oxy_3"/>
    <property type="match status" value="1"/>
</dbReference>
<dbReference type="InParanoid" id="C1FHM4"/>
<keyword evidence="11" id="KW-1185">Reference proteome</keyword>
<dbReference type="eggNOG" id="KOG1591">
    <property type="taxonomic scope" value="Eukaryota"/>
</dbReference>
<name>C1FHM4_MICCC</name>
<evidence type="ECO:0000256" key="4">
    <source>
        <dbReference type="ARBA" id="ARBA00022964"/>
    </source>
</evidence>
<evidence type="ECO:0000256" key="7">
    <source>
        <dbReference type="ARBA" id="ARBA00049169"/>
    </source>
</evidence>
<keyword evidence="6" id="KW-0408">Iron</keyword>
<evidence type="ECO:0000256" key="6">
    <source>
        <dbReference type="ARBA" id="ARBA00023004"/>
    </source>
</evidence>
<evidence type="ECO:0000259" key="9">
    <source>
        <dbReference type="PROSITE" id="PS51471"/>
    </source>
</evidence>
<keyword evidence="3" id="KW-0479">Metal-binding</keyword>
<keyword evidence="5" id="KW-0560">Oxidoreductase</keyword>
<dbReference type="EMBL" id="CP001576">
    <property type="protein sequence ID" value="ACO69846.1"/>
    <property type="molecule type" value="Genomic_DNA"/>
</dbReference>
<protein>
    <recommendedName>
        <fullName evidence="9">Fe2OG dioxygenase domain-containing protein</fullName>
    </recommendedName>
</protein>
<evidence type="ECO:0000256" key="3">
    <source>
        <dbReference type="ARBA" id="ARBA00022723"/>
    </source>
</evidence>
<dbReference type="KEGG" id="mis:MICPUN_102832"/>
<dbReference type="PANTHER" id="PTHR10869:SF246">
    <property type="entry name" value="TRANSMEMBRANE PROLYL 4-HYDROXYLASE"/>
    <property type="match status" value="1"/>
</dbReference>
<dbReference type="PROSITE" id="PS51471">
    <property type="entry name" value="FE2OG_OXY"/>
    <property type="match status" value="1"/>
</dbReference>
<keyword evidence="4" id="KW-0223">Dioxygenase</keyword>
<dbReference type="InterPro" id="IPR006620">
    <property type="entry name" value="Pro_4_hyd_alph"/>
</dbReference>
<accession>C1FHM4</accession>
<dbReference type="SMART" id="SM00702">
    <property type="entry name" value="P4Hc"/>
    <property type="match status" value="1"/>
</dbReference>
<feature type="domain" description="Fe2OG dioxygenase" evidence="9">
    <location>
        <begin position="91"/>
        <end position="225"/>
    </location>
</feature>
<organism evidence="10 11">
    <name type="scientific">Micromonas commoda (strain RCC299 / NOUM17 / CCMP2709)</name>
    <name type="common">Picoplanktonic green alga</name>
    <dbReference type="NCBI Taxonomy" id="296587"/>
    <lineage>
        <taxon>Eukaryota</taxon>
        <taxon>Viridiplantae</taxon>
        <taxon>Chlorophyta</taxon>
        <taxon>Mamiellophyceae</taxon>
        <taxon>Mamiellales</taxon>
        <taxon>Mamiellaceae</taxon>
        <taxon>Micromonas</taxon>
    </lineage>
</organism>
<gene>
    <name evidence="10" type="ORF">MICPUN_102832</name>
</gene>
<evidence type="ECO:0000313" key="10">
    <source>
        <dbReference type="EMBL" id="ACO69846.1"/>
    </source>
</evidence>
<dbReference type="Proteomes" id="UP000002009">
    <property type="component" value="Chromosome 10"/>
</dbReference>
<dbReference type="STRING" id="296587.C1FHM4"/>
<evidence type="ECO:0000256" key="2">
    <source>
        <dbReference type="ARBA" id="ARBA00004648"/>
    </source>
</evidence>